<organism evidence="2 3">
    <name type="scientific">Stylosanthes scabra</name>
    <dbReference type="NCBI Taxonomy" id="79078"/>
    <lineage>
        <taxon>Eukaryota</taxon>
        <taxon>Viridiplantae</taxon>
        <taxon>Streptophyta</taxon>
        <taxon>Embryophyta</taxon>
        <taxon>Tracheophyta</taxon>
        <taxon>Spermatophyta</taxon>
        <taxon>Magnoliopsida</taxon>
        <taxon>eudicotyledons</taxon>
        <taxon>Gunneridae</taxon>
        <taxon>Pentapetalae</taxon>
        <taxon>rosids</taxon>
        <taxon>fabids</taxon>
        <taxon>Fabales</taxon>
        <taxon>Fabaceae</taxon>
        <taxon>Papilionoideae</taxon>
        <taxon>50 kb inversion clade</taxon>
        <taxon>dalbergioids sensu lato</taxon>
        <taxon>Dalbergieae</taxon>
        <taxon>Pterocarpus clade</taxon>
        <taxon>Stylosanthes</taxon>
    </lineage>
</organism>
<evidence type="ECO:0000256" key="1">
    <source>
        <dbReference type="SAM" id="MobiDB-lite"/>
    </source>
</evidence>
<proteinExistence type="predicted"/>
<dbReference type="Proteomes" id="UP001341840">
    <property type="component" value="Unassembled WGS sequence"/>
</dbReference>
<feature type="compositionally biased region" description="Basic and acidic residues" evidence="1">
    <location>
        <begin position="64"/>
        <end position="83"/>
    </location>
</feature>
<accession>A0ABU6TLW5</accession>
<evidence type="ECO:0000313" key="3">
    <source>
        <dbReference type="Proteomes" id="UP001341840"/>
    </source>
</evidence>
<sequence length="97" mass="10993">PKVLRKSPREAKKNKRSKENGQKAKKEPNTASTAHPRPKDAHPRPPLLKMEVFVGGAPARPRWRARDTPFRNAQDKDLARPRDGGGAPAWRWQNSLK</sequence>
<reference evidence="2 3" key="1">
    <citation type="journal article" date="2023" name="Plants (Basel)">
        <title>Bridging the Gap: Combining Genomics and Transcriptomics Approaches to Understand Stylosanthes scabra, an Orphan Legume from the Brazilian Caatinga.</title>
        <authorList>
            <person name="Ferreira-Neto J.R.C."/>
            <person name="da Silva M.D."/>
            <person name="Binneck E."/>
            <person name="de Melo N.F."/>
            <person name="da Silva R.H."/>
            <person name="de Melo A.L.T.M."/>
            <person name="Pandolfi V."/>
            <person name="Bustamante F.O."/>
            <person name="Brasileiro-Vidal A.C."/>
            <person name="Benko-Iseppon A.M."/>
        </authorList>
    </citation>
    <scope>NUCLEOTIDE SEQUENCE [LARGE SCALE GENOMIC DNA]</scope>
    <source>
        <tissue evidence="2">Leaves</tissue>
    </source>
</reference>
<gene>
    <name evidence="2" type="ORF">PIB30_063192</name>
</gene>
<keyword evidence="3" id="KW-1185">Reference proteome</keyword>
<evidence type="ECO:0000313" key="2">
    <source>
        <dbReference type="EMBL" id="MED6149504.1"/>
    </source>
</evidence>
<name>A0ABU6TLW5_9FABA</name>
<feature type="compositionally biased region" description="Basic and acidic residues" evidence="1">
    <location>
        <begin position="7"/>
        <end position="28"/>
    </location>
</feature>
<feature type="region of interest" description="Disordered" evidence="1">
    <location>
        <begin position="1"/>
        <end position="97"/>
    </location>
</feature>
<protein>
    <submittedName>
        <fullName evidence="2">Uncharacterized protein</fullName>
    </submittedName>
</protein>
<comment type="caution">
    <text evidence="2">The sequence shown here is derived from an EMBL/GenBank/DDBJ whole genome shotgun (WGS) entry which is preliminary data.</text>
</comment>
<dbReference type="EMBL" id="JASCZI010091219">
    <property type="protein sequence ID" value="MED6149504.1"/>
    <property type="molecule type" value="Genomic_DNA"/>
</dbReference>
<feature type="non-terminal residue" evidence="2">
    <location>
        <position position="1"/>
    </location>
</feature>